<evidence type="ECO:0000256" key="1">
    <source>
        <dbReference type="ARBA" id="ARBA00022737"/>
    </source>
</evidence>
<feature type="compositionally biased region" description="Polar residues" evidence="2">
    <location>
        <begin position="84"/>
        <end position="95"/>
    </location>
</feature>
<dbReference type="InterPro" id="IPR011989">
    <property type="entry name" value="ARM-like"/>
</dbReference>
<dbReference type="SUPFAM" id="SSF48371">
    <property type="entry name" value="ARM repeat"/>
    <property type="match status" value="1"/>
</dbReference>
<dbReference type="InterPro" id="IPR051023">
    <property type="entry name" value="PP2A_Regulatory_Subunit_A"/>
</dbReference>
<evidence type="ECO:0000313" key="4">
    <source>
        <dbReference type="Proteomes" id="UP000031737"/>
    </source>
</evidence>
<protein>
    <submittedName>
        <fullName evidence="3">Protein phosphatase 2A regulatory subunit</fullName>
    </submittedName>
</protein>
<dbReference type="VEuPathDB" id="TriTrypDB:TRSC58_05295"/>
<dbReference type="PANTHER" id="PTHR10648">
    <property type="entry name" value="SERINE/THREONINE-PROTEIN PHOSPHATASE PP2A 65 KDA REGULATORY SUBUNIT"/>
    <property type="match status" value="1"/>
</dbReference>
<dbReference type="EMBL" id="AUPL01005295">
    <property type="protein sequence ID" value="ESL07022.1"/>
    <property type="molecule type" value="Genomic_DNA"/>
</dbReference>
<dbReference type="Gene3D" id="1.25.10.10">
    <property type="entry name" value="Leucine-rich Repeat Variant"/>
    <property type="match status" value="1"/>
</dbReference>
<dbReference type="PANTHER" id="PTHR10648:SF23">
    <property type="entry name" value="PHOSPHATASE 2A REGULATORY SUBUNIT, PUTATIVE-RELATED"/>
    <property type="match status" value="1"/>
</dbReference>
<organism evidence="3 4">
    <name type="scientific">Trypanosoma rangeli SC58</name>
    <dbReference type="NCBI Taxonomy" id="429131"/>
    <lineage>
        <taxon>Eukaryota</taxon>
        <taxon>Discoba</taxon>
        <taxon>Euglenozoa</taxon>
        <taxon>Kinetoplastea</taxon>
        <taxon>Metakinetoplastina</taxon>
        <taxon>Trypanosomatida</taxon>
        <taxon>Trypanosomatidae</taxon>
        <taxon>Trypanosoma</taxon>
        <taxon>Herpetosoma</taxon>
    </lineage>
</organism>
<reference evidence="3 4" key="1">
    <citation type="submission" date="2013-07" db="EMBL/GenBank/DDBJ databases">
        <authorList>
            <person name="Stoco P.H."/>
            <person name="Wagner G."/>
            <person name="Gerber A."/>
            <person name="Zaha A."/>
            <person name="Thompson C."/>
            <person name="Bartholomeu D.C."/>
            <person name="Luckemeyer D.D."/>
            <person name="Bahia D."/>
            <person name="Loreto E."/>
            <person name="Prestes E.B."/>
            <person name="Lima F.M."/>
            <person name="Rodrigues-Luiz G."/>
            <person name="Vallejo G.A."/>
            <person name="Filho J.F."/>
            <person name="Monteiro K.M."/>
            <person name="Tyler K.M."/>
            <person name="de Almeida L.G."/>
            <person name="Ortiz M.F."/>
            <person name="Siervo M.A."/>
            <person name="de Moraes M.H."/>
            <person name="Cunha O.L."/>
            <person name="Mendonca-Neto R."/>
            <person name="Silva R."/>
            <person name="Teixeira S.M."/>
            <person name="Murta S.M."/>
            <person name="Sincero T.C."/>
            <person name="Mendes T.A."/>
            <person name="Urmenyi T.P."/>
            <person name="Silva V.G."/>
            <person name="da Rocha W.D."/>
            <person name="Andersson B."/>
            <person name="Romanha A.J."/>
            <person name="Steindel M."/>
            <person name="de Vasconcelos A.T."/>
            <person name="Grisard E.C."/>
        </authorList>
    </citation>
    <scope>NUCLEOTIDE SEQUENCE [LARGE SCALE GENOMIC DNA]</scope>
    <source>
        <strain evidence="3 4">SC58</strain>
    </source>
</reference>
<dbReference type="InterPro" id="IPR016024">
    <property type="entry name" value="ARM-type_fold"/>
</dbReference>
<keyword evidence="4" id="KW-1185">Reference proteome</keyword>
<dbReference type="GO" id="GO:0005634">
    <property type="term" value="C:nucleus"/>
    <property type="evidence" value="ECO:0007669"/>
    <property type="project" value="TreeGrafter"/>
</dbReference>
<accession>A0A061J161</accession>
<feature type="region of interest" description="Disordered" evidence="2">
    <location>
        <begin position="1"/>
        <end position="56"/>
    </location>
</feature>
<dbReference type="AlphaFoldDB" id="A0A061J161"/>
<feature type="compositionally biased region" description="Low complexity" evidence="2">
    <location>
        <begin position="16"/>
        <end position="28"/>
    </location>
</feature>
<evidence type="ECO:0000256" key="2">
    <source>
        <dbReference type="SAM" id="MobiDB-lite"/>
    </source>
</evidence>
<comment type="caution">
    <text evidence="3">The sequence shown here is derived from an EMBL/GenBank/DDBJ whole genome shotgun (WGS) entry which is preliminary data.</text>
</comment>
<feature type="compositionally biased region" description="Basic and acidic residues" evidence="2">
    <location>
        <begin position="1"/>
        <end position="12"/>
    </location>
</feature>
<feature type="region of interest" description="Disordered" evidence="2">
    <location>
        <begin position="73"/>
        <end position="108"/>
    </location>
</feature>
<evidence type="ECO:0000313" key="3">
    <source>
        <dbReference type="EMBL" id="ESL07022.1"/>
    </source>
</evidence>
<sequence length="795" mass="87147">MEVSMPKEEAFPPREGGPTSPSVSGSSTAARMTASLESSPHPLVADEAGAGDSPSMLQIPAIDALFLAQRTRESTELASDTAERSPTTPSSQSPVAVNPRRSLNPAFSLSPRAASGGGVLHLTSVTPSVTLSTDRDAPPTEYSYALGTVEGRRNFVKDVLCLARQMSTQKLVEELVPVLLLASNYEDTVCAIARVLPDVVKLVPALSEDTFVYFLGLIMNLCCAADHIAVHTVAVSLREIVRYVNDDIAANLLLPLLMSMLVSYWSSPRAVAASLLGVFAARPTLVEKSGMKVMQWFNCFIDLASDRCQFVQEMVVRSLHQWVAVAKAHGVNIVEMPLPLVHECTTKEKSDVVRHLHVAELVSLAKCIGKEATTKYLMLLFIEATRDASWRVRYTATFHLGRFSSYCYLHPDVLLDVFVALCRDETKEIRAAAVEQLGVFFCLNSPALLGKMCVVAASLAQDKEVVVRTSVANVFYVFLSPSVVGEYTPKQLQAFFAIVTDENYIVGQSVMRSLKNVAANFGKYLNPAGGDGARKVAEEEKLPVACNSHRGRRSGSAMSHSPSARADADVPPPSLTGPVDEEQRRRAALVLSGLIDQLHIVRDSKNWRMREALVVALRYFCVALTEEGFIPLLYVIRSLLRDPVCAVRESAIATLTVVATAYGPEWAALMAFDLFQWEFAFTVRTPYVWRVVAIQSLSGILPVVSGLSPMDLRRQELMQQWMRLVRCFSEDAVSNVRLAVAKSLLAHWDWYVVCGIHHNVIRQCADRLQRDSDVGVSRVAAELDVSRLAGDGNSF</sequence>
<proteinExistence type="predicted"/>
<dbReference type="GO" id="GO:0000159">
    <property type="term" value="C:protein phosphatase type 2A complex"/>
    <property type="evidence" value="ECO:0007669"/>
    <property type="project" value="TreeGrafter"/>
</dbReference>
<keyword evidence="1" id="KW-0677">Repeat</keyword>
<dbReference type="Proteomes" id="UP000031737">
    <property type="component" value="Unassembled WGS sequence"/>
</dbReference>
<name>A0A061J161_TRYRA</name>
<feature type="region of interest" description="Disordered" evidence="2">
    <location>
        <begin position="548"/>
        <end position="581"/>
    </location>
</feature>
<dbReference type="OrthoDB" id="340346at2759"/>
<dbReference type="GO" id="GO:0019888">
    <property type="term" value="F:protein phosphatase regulator activity"/>
    <property type="evidence" value="ECO:0007669"/>
    <property type="project" value="TreeGrafter"/>
</dbReference>
<gene>
    <name evidence="3" type="ORF">TRSC58_05295</name>
</gene>
<dbReference type="GO" id="GO:0005829">
    <property type="term" value="C:cytosol"/>
    <property type="evidence" value="ECO:0007669"/>
    <property type="project" value="TreeGrafter"/>
</dbReference>